<evidence type="ECO:0000256" key="2">
    <source>
        <dbReference type="ARBA" id="ARBA00022448"/>
    </source>
</evidence>
<dbReference type="PROSITE" id="PS00211">
    <property type="entry name" value="ABC_TRANSPORTER_1"/>
    <property type="match status" value="1"/>
</dbReference>
<dbReference type="SUPFAM" id="SSF52540">
    <property type="entry name" value="P-loop containing nucleoside triphosphate hydrolases"/>
    <property type="match status" value="1"/>
</dbReference>
<dbReference type="GO" id="GO:0016887">
    <property type="term" value="F:ATP hydrolysis activity"/>
    <property type="evidence" value="ECO:0007669"/>
    <property type="project" value="InterPro"/>
</dbReference>
<dbReference type="Pfam" id="PF00005">
    <property type="entry name" value="ABC_tran"/>
    <property type="match status" value="1"/>
</dbReference>
<reference evidence="7" key="1">
    <citation type="submission" date="2016-10" db="EMBL/GenBank/DDBJ databases">
        <authorList>
            <person name="Varghese N."/>
            <person name="Submissions S."/>
        </authorList>
    </citation>
    <scope>NUCLEOTIDE SEQUENCE [LARGE SCALE GENOMIC DNA]</scope>
    <source>
        <strain evidence="7">CGMCC 4.3530</strain>
    </source>
</reference>
<name>A0A1H3NJG0_9PSEU</name>
<evidence type="ECO:0000256" key="1">
    <source>
        <dbReference type="ARBA" id="ARBA00005417"/>
    </source>
</evidence>
<dbReference type="NCBIfam" id="NF040873">
    <property type="entry name" value="AztA"/>
    <property type="match status" value="1"/>
</dbReference>
<protein>
    <submittedName>
        <fullName evidence="6">Zinc/manganese transport system ATP-binding protein</fullName>
    </submittedName>
</protein>
<dbReference type="EMBL" id="FNOK01000038">
    <property type="protein sequence ID" value="SDY88934.1"/>
    <property type="molecule type" value="Genomic_DNA"/>
</dbReference>
<evidence type="ECO:0000313" key="7">
    <source>
        <dbReference type="Proteomes" id="UP000199529"/>
    </source>
</evidence>
<proteinExistence type="inferred from homology"/>
<dbReference type="InterPro" id="IPR017871">
    <property type="entry name" value="ABC_transporter-like_CS"/>
</dbReference>
<evidence type="ECO:0000256" key="3">
    <source>
        <dbReference type="ARBA" id="ARBA00022741"/>
    </source>
</evidence>
<dbReference type="STRING" id="418495.SAMN05216215_103822"/>
<feature type="domain" description="ABC transporter" evidence="5">
    <location>
        <begin position="10"/>
        <end position="235"/>
    </location>
</feature>
<accession>A0A1H3NJG0</accession>
<dbReference type="InterPro" id="IPR050153">
    <property type="entry name" value="Metal_Ion_Import_ABC"/>
</dbReference>
<dbReference type="InterPro" id="IPR027417">
    <property type="entry name" value="P-loop_NTPase"/>
</dbReference>
<sequence>MTITRDQPEIAVRDLTVGYTREPVLRGLSATFPRGRMTAVIGPNGSGKSTLLGVIAGVLRPAAGSVERAADREPAFVAQRSAVSDSLPISVRDAVSMGRWAHRGPWRRLTAQDWAVVEKCLAGLELLPVAARRLGSLSGGQRQRALLAQGLAQESGLLLLDEPGSGLDAEARRLISAALENAKAQGTTVVQVTHDFAEAMRADHCLVLNGGRLIAAGAPGAVLTPRVLEEVWGIRSLS</sequence>
<dbReference type="InterPro" id="IPR047748">
    <property type="entry name" value="AztA-like"/>
</dbReference>
<dbReference type="Gene3D" id="3.40.50.300">
    <property type="entry name" value="P-loop containing nucleotide triphosphate hydrolases"/>
    <property type="match status" value="1"/>
</dbReference>
<dbReference type="Proteomes" id="UP000199529">
    <property type="component" value="Unassembled WGS sequence"/>
</dbReference>
<organism evidence="6 7">
    <name type="scientific">Saccharopolyspora shandongensis</name>
    <dbReference type="NCBI Taxonomy" id="418495"/>
    <lineage>
        <taxon>Bacteria</taxon>
        <taxon>Bacillati</taxon>
        <taxon>Actinomycetota</taxon>
        <taxon>Actinomycetes</taxon>
        <taxon>Pseudonocardiales</taxon>
        <taxon>Pseudonocardiaceae</taxon>
        <taxon>Saccharopolyspora</taxon>
    </lineage>
</organism>
<keyword evidence="2" id="KW-0813">Transport</keyword>
<dbReference type="GO" id="GO:0005524">
    <property type="term" value="F:ATP binding"/>
    <property type="evidence" value="ECO:0007669"/>
    <property type="project" value="UniProtKB-KW"/>
</dbReference>
<dbReference type="AlphaFoldDB" id="A0A1H3NJG0"/>
<dbReference type="InterPro" id="IPR003439">
    <property type="entry name" value="ABC_transporter-like_ATP-bd"/>
</dbReference>
<comment type="similarity">
    <text evidence="1">Belongs to the ABC transporter superfamily.</text>
</comment>
<keyword evidence="4 6" id="KW-0067">ATP-binding</keyword>
<dbReference type="RefSeq" id="WP_093272400.1">
    <property type="nucleotide sequence ID" value="NZ_FNOK01000038.1"/>
</dbReference>
<evidence type="ECO:0000256" key="4">
    <source>
        <dbReference type="ARBA" id="ARBA00022840"/>
    </source>
</evidence>
<keyword evidence="7" id="KW-1185">Reference proteome</keyword>
<dbReference type="PANTHER" id="PTHR42734">
    <property type="entry name" value="METAL TRANSPORT SYSTEM ATP-BINDING PROTEIN TM_0124-RELATED"/>
    <property type="match status" value="1"/>
</dbReference>
<dbReference type="InterPro" id="IPR003593">
    <property type="entry name" value="AAA+_ATPase"/>
</dbReference>
<evidence type="ECO:0000259" key="5">
    <source>
        <dbReference type="PROSITE" id="PS50893"/>
    </source>
</evidence>
<dbReference type="PANTHER" id="PTHR42734:SF5">
    <property type="entry name" value="IRON TRANSPORT SYSTEM ATP-BINDING PROTEIN HI_0361-RELATED"/>
    <property type="match status" value="1"/>
</dbReference>
<evidence type="ECO:0000313" key="6">
    <source>
        <dbReference type="EMBL" id="SDY88934.1"/>
    </source>
</evidence>
<dbReference type="SMART" id="SM00382">
    <property type="entry name" value="AAA"/>
    <property type="match status" value="1"/>
</dbReference>
<keyword evidence="3" id="KW-0547">Nucleotide-binding</keyword>
<gene>
    <name evidence="6" type="ORF">SAMN05216215_103822</name>
</gene>
<dbReference type="PROSITE" id="PS50893">
    <property type="entry name" value="ABC_TRANSPORTER_2"/>
    <property type="match status" value="1"/>
</dbReference>
<dbReference type="OrthoDB" id="5296765at2"/>